<protein>
    <submittedName>
        <fullName evidence="2">Uncharacterized protein</fullName>
    </submittedName>
</protein>
<sequence>MSTSLKNACIQRRQFEQLHNEVAAFTEEMRQAESAPASTRPAIVSFAMGAATATFVFAAAAALALMHN</sequence>
<dbReference type="EMBL" id="CP134081">
    <property type="protein sequence ID" value="WNC08965.1"/>
    <property type="molecule type" value="Genomic_DNA"/>
</dbReference>
<evidence type="ECO:0000313" key="2">
    <source>
        <dbReference type="EMBL" id="WNC08965.1"/>
    </source>
</evidence>
<dbReference type="Proteomes" id="UP001258207">
    <property type="component" value="Chromosome"/>
</dbReference>
<keyword evidence="1" id="KW-0812">Transmembrane</keyword>
<keyword evidence="1" id="KW-1133">Transmembrane helix</keyword>
<proteinExistence type="predicted"/>
<dbReference type="RefSeq" id="WP_310791590.1">
    <property type="nucleotide sequence ID" value="NZ_CP134081.1"/>
</dbReference>
<keyword evidence="1" id="KW-0472">Membrane</keyword>
<evidence type="ECO:0000313" key="3">
    <source>
        <dbReference type="Proteomes" id="UP001258207"/>
    </source>
</evidence>
<dbReference type="AlphaFoldDB" id="A0AAJ6MSW4"/>
<gene>
    <name evidence="2" type="ORF">RI108_17020</name>
</gene>
<name>A0AAJ6MSW4_9PSED</name>
<reference evidence="2" key="1">
    <citation type="submission" date="2023-09" db="EMBL/GenBank/DDBJ databases">
        <title>First report of Pseudomonas coleopterorum DJ13 causing leaf spot on Rhododendron pulchrum Sweet in China.</title>
        <authorList>
            <person name="Zhang Y."/>
        </authorList>
    </citation>
    <scope>NUCLEOTIDE SEQUENCE</scope>
    <source>
        <strain evidence="2">DJ13</strain>
    </source>
</reference>
<accession>A0AAJ6MSW4</accession>
<feature type="transmembrane region" description="Helical" evidence="1">
    <location>
        <begin position="43"/>
        <end position="66"/>
    </location>
</feature>
<evidence type="ECO:0000256" key="1">
    <source>
        <dbReference type="SAM" id="Phobius"/>
    </source>
</evidence>
<organism evidence="2 3">
    <name type="scientific">Pseudomonas coleopterorum</name>
    <dbReference type="NCBI Taxonomy" id="1605838"/>
    <lineage>
        <taxon>Bacteria</taxon>
        <taxon>Pseudomonadati</taxon>
        <taxon>Pseudomonadota</taxon>
        <taxon>Gammaproteobacteria</taxon>
        <taxon>Pseudomonadales</taxon>
        <taxon>Pseudomonadaceae</taxon>
        <taxon>Pseudomonas</taxon>
    </lineage>
</organism>